<keyword evidence="1" id="KW-0175">Coiled coil</keyword>
<dbReference type="FunFam" id="3.80.10.10:FF:001081">
    <property type="entry name" value="Ribonuclease inhibitor-like protein"/>
    <property type="match status" value="1"/>
</dbReference>
<protein>
    <submittedName>
        <fullName evidence="2">Ribonuclease inhibitor-like protein</fullName>
    </submittedName>
</protein>
<proteinExistence type="predicted"/>
<dbReference type="AlphaFoldDB" id="A0AAW0F268"/>
<dbReference type="PROSITE" id="PS51450">
    <property type="entry name" value="LRR"/>
    <property type="match status" value="1"/>
</dbReference>
<keyword evidence="3" id="KW-1185">Reference proteome</keyword>
<sequence length="739" mass="80828">MEGDTSVSGLASGPFHADAAAAPTTTTAATTTLLPAVTAGARTMLDTYEAQLYKFKSTKSRTFLQDRQAAATNLPRLLPDGIPYAANFVSFDHLRECGALNETRQNEVSITADDLRLLYEARCLDQDLPPSWQREVRFMELISAKCKGSFFCLPENGFGVSSAEALAAVLSGNTHYSVLDLSGNRLRDEGARYIAQLIKLNRTIVHIDVASNDIGHVGGVLIAKALLENNTVISLDIGARAGVNGNHIGTPGAEAIGEVLRCNEVLSRLNVSSNGLGAGGVAFIASALEHNQSLTRLNLSSNNLGLDGARVLAAVLETSHVTHWELPRNHLDDKGGACFLDALAEAIRNGHDVVEYVDLDDNALGERSAEAVGKVLSTTTALTTLRLGGNPLGTGVKAISTGLHDNHSLSFLSLSKCAVDQGGAAALGAALCANHTLRQLDLSNNRIKDGGAVELAKGLAVNRCLTMCNVSSNRIGHTGGLEMARTVQKNRTLRHLNLRRNLMLEATGEVISDSFRTNKTLERLDVAYNDFSYVCAMAIERALERNKASNKTLLVPKLQSDIDVLAPKEKELDRAGEDIELEKRMVRDRGEELMRRGEEARVVSEKLRREIADLERVFEKARAISDAAESLFRLTEDRVTNNLTELRTKRTNMDNRIQQEKDRTDRLHREMDKMRRQIKQLEDAENERLAPLLRDLEGTERDRTREMDDAKFEGEKLAALELRQKELQIASGKGGGRRN</sequence>
<evidence type="ECO:0000256" key="1">
    <source>
        <dbReference type="SAM" id="Coils"/>
    </source>
</evidence>
<dbReference type="Proteomes" id="UP001430356">
    <property type="component" value="Unassembled WGS sequence"/>
</dbReference>
<dbReference type="FunFam" id="3.80.10.10:FF:001083">
    <property type="entry name" value="Ribonuclease inhibitor-like protein"/>
    <property type="match status" value="1"/>
</dbReference>
<gene>
    <name evidence="2" type="ORF">NESM_000072800</name>
</gene>
<dbReference type="Pfam" id="PF13516">
    <property type="entry name" value="LRR_6"/>
    <property type="match status" value="6"/>
</dbReference>
<accession>A0AAW0F268</accession>
<reference evidence="2 3" key="1">
    <citation type="journal article" date="2021" name="MBio">
        <title>A New Model Trypanosomatid, Novymonas esmeraldas: Genomic Perception of Its 'Candidatus Pandoraea novymonadis' Endosymbiont.</title>
        <authorList>
            <person name="Zakharova A."/>
            <person name="Saura A."/>
            <person name="Butenko A."/>
            <person name="Podesvova L."/>
            <person name="Warmusova S."/>
            <person name="Kostygov A.Y."/>
            <person name="Nenarokova A."/>
            <person name="Lukes J."/>
            <person name="Opperdoes F.R."/>
            <person name="Yurchenko V."/>
        </authorList>
    </citation>
    <scope>NUCLEOTIDE SEQUENCE [LARGE SCALE GENOMIC DNA]</scope>
    <source>
        <strain evidence="2 3">E262AT.01</strain>
    </source>
</reference>
<evidence type="ECO:0000313" key="2">
    <source>
        <dbReference type="EMBL" id="KAK7200214.1"/>
    </source>
</evidence>
<organism evidence="2 3">
    <name type="scientific">Novymonas esmeraldas</name>
    <dbReference type="NCBI Taxonomy" id="1808958"/>
    <lineage>
        <taxon>Eukaryota</taxon>
        <taxon>Discoba</taxon>
        <taxon>Euglenozoa</taxon>
        <taxon>Kinetoplastea</taxon>
        <taxon>Metakinetoplastina</taxon>
        <taxon>Trypanosomatida</taxon>
        <taxon>Trypanosomatidae</taxon>
        <taxon>Novymonas</taxon>
    </lineage>
</organism>
<evidence type="ECO:0000313" key="3">
    <source>
        <dbReference type="Proteomes" id="UP001430356"/>
    </source>
</evidence>
<dbReference type="InterPro" id="IPR052394">
    <property type="entry name" value="LRR-containing"/>
</dbReference>
<dbReference type="InterPro" id="IPR032675">
    <property type="entry name" value="LRR_dom_sf"/>
</dbReference>
<dbReference type="EMBL" id="JAECZO010000004">
    <property type="protein sequence ID" value="KAK7200214.1"/>
    <property type="molecule type" value="Genomic_DNA"/>
</dbReference>
<dbReference type="PANTHER" id="PTHR24114">
    <property type="entry name" value="LEUCINE RICH REPEAT FAMILY PROTEIN"/>
    <property type="match status" value="1"/>
</dbReference>
<dbReference type="SUPFAM" id="SSF52047">
    <property type="entry name" value="RNI-like"/>
    <property type="match status" value="1"/>
</dbReference>
<name>A0AAW0F268_9TRYP</name>
<dbReference type="SMART" id="SM00368">
    <property type="entry name" value="LRR_RI"/>
    <property type="match status" value="10"/>
</dbReference>
<dbReference type="InterPro" id="IPR001611">
    <property type="entry name" value="Leu-rich_rpt"/>
</dbReference>
<comment type="caution">
    <text evidence="2">The sequence shown here is derived from an EMBL/GenBank/DDBJ whole genome shotgun (WGS) entry which is preliminary data.</text>
</comment>
<feature type="coiled-coil region" evidence="1">
    <location>
        <begin position="597"/>
        <end position="687"/>
    </location>
</feature>
<dbReference type="PANTHER" id="PTHR24114:SF2">
    <property type="entry name" value="F-BOX DOMAIN-CONTAINING PROTEIN-RELATED"/>
    <property type="match status" value="1"/>
</dbReference>
<dbReference type="Gene3D" id="3.80.10.10">
    <property type="entry name" value="Ribonuclease Inhibitor"/>
    <property type="match status" value="4"/>
</dbReference>